<dbReference type="PROSITE" id="PS50893">
    <property type="entry name" value="ABC_TRANSPORTER_2"/>
    <property type="match status" value="2"/>
</dbReference>
<reference evidence="5 6" key="1">
    <citation type="journal article" date="2018" name="Int. J. Syst. Evol. Microbiol.">
        <title>Lactobacillus bambusae sp. nov., isolated from a traditional fermented Ma-bamboo shoots of Taiwan.</title>
        <authorList>
            <person name="Wang L.-T."/>
        </authorList>
    </citation>
    <scope>NUCLEOTIDE SEQUENCE [LARGE SCALE GENOMIC DNA]</scope>
    <source>
        <strain evidence="5 6">BS-W1</strain>
    </source>
</reference>
<comment type="caution">
    <text evidence="5">The sequence shown here is derived from an EMBL/GenBank/DDBJ whole genome shotgun (WGS) entry which is preliminary data.</text>
</comment>
<protein>
    <submittedName>
        <fullName evidence="5">ABC transporter ATP-binding protein</fullName>
    </submittedName>
</protein>
<evidence type="ECO:0000313" key="6">
    <source>
        <dbReference type="Proteomes" id="UP000245080"/>
    </source>
</evidence>
<evidence type="ECO:0000256" key="1">
    <source>
        <dbReference type="ARBA" id="ARBA00022737"/>
    </source>
</evidence>
<dbReference type="GO" id="GO:0005524">
    <property type="term" value="F:ATP binding"/>
    <property type="evidence" value="ECO:0007669"/>
    <property type="project" value="UniProtKB-KW"/>
</dbReference>
<sequence>MTQLTITNLTQIQRGQTLFKITRLSAQTGDRIGLIGRNGVGKSTLAKLICGVDSASTGRINVDSAVTYVPQMVATHDKSGGQAEFQRIRTALMAHPAALILDEPSANLDENHQAQLIKELQQYPGLLIVISHDRHLLNAVATRIWALKEQHVTVFEGNFEQYQDWANHRYQQQLTDYERDRRQHHRLQATVNERKNKANQIRQGKGMTRKERGNGRSLLEKTAGKMERNAKKLAKRADRQVTPEKPFEDQGIKVMATDLPPFTGKTVVSVRHLTLSRGTQRLLRNANVTVKPGERVAITGPNGSGKTTLLHRIVTREDGIHLSDSAQIGYFQQDLTELTGSLTVLQTVLAHTKLDENRVRQVMGALGLPAQFYDQPVHSLSGGELVKVQLVQVITGNYNVLILDEPTNFLDMSAIGALQNFLSAYPGTVIFVSHDMSFREAVATRELSIQNQQLIDPTLTAVDDTLSADQTMLRFKIDQMMLAEEVDWDEIRRLRKMMK</sequence>
<keyword evidence="6" id="KW-1185">Reference proteome</keyword>
<dbReference type="Pfam" id="PF00005">
    <property type="entry name" value="ABC_tran"/>
    <property type="match status" value="2"/>
</dbReference>
<proteinExistence type="predicted"/>
<evidence type="ECO:0000256" key="3">
    <source>
        <dbReference type="ARBA" id="ARBA00022840"/>
    </source>
</evidence>
<dbReference type="OrthoDB" id="9760950at2"/>
<gene>
    <name evidence="5" type="ORF">DCM90_07325</name>
</gene>
<keyword evidence="2" id="KW-0547">Nucleotide-binding</keyword>
<dbReference type="CDD" id="cd03221">
    <property type="entry name" value="ABCF_EF-3"/>
    <property type="match status" value="2"/>
</dbReference>
<name>A0A2V1MXU7_9LACO</name>
<dbReference type="GO" id="GO:0016887">
    <property type="term" value="F:ATP hydrolysis activity"/>
    <property type="evidence" value="ECO:0007669"/>
    <property type="project" value="InterPro"/>
</dbReference>
<dbReference type="SUPFAM" id="SSF52540">
    <property type="entry name" value="P-loop containing nucleoside triphosphate hydrolases"/>
    <property type="match status" value="2"/>
</dbReference>
<dbReference type="Proteomes" id="UP000245080">
    <property type="component" value="Unassembled WGS sequence"/>
</dbReference>
<evidence type="ECO:0000256" key="2">
    <source>
        <dbReference type="ARBA" id="ARBA00022741"/>
    </source>
</evidence>
<keyword evidence="3 5" id="KW-0067">ATP-binding</keyword>
<dbReference type="EMBL" id="QCXQ01000003">
    <property type="protein sequence ID" value="PWF99863.1"/>
    <property type="molecule type" value="Genomic_DNA"/>
</dbReference>
<feature type="domain" description="ABC transporter" evidence="4">
    <location>
        <begin position="4"/>
        <end position="174"/>
    </location>
</feature>
<dbReference type="Gene3D" id="3.40.50.300">
    <property type="entry name" value="P-loop containing nucleotide triphosphate hydrolases"/>
    <property type="match status" value="3"/>
</dbReference>
<dbReference type="SMART" id="SM00382">
    <property type="entry name" value="AAA"/>
    <property type="match status" value="2"/>
</dbReference>
<keyword evidence="1" id="KW-0677">Repeat</keyword>
<feature type="domain" description="ABC transporter" evidence="4">
    <location>
        <begin position="268"/>
        <end position="476"/>
    </location>
</feature>
<dbReference type="InterPro" id="IPR017871">
    <property type="entry name" value="ABC_transporter-like_CS"/>
</dbReference>
<evidence type="ECO:0000313" key="5">
    <source>
        <dbReference type="EMBL" id="PWF99863.1"/>
    </source>
</evidence>
<accession>A0A2V1MXU7</accession>
<dbReference type="RefSeq" id="WP_109250717.1">
    <property type="nucleotide sequence ID" value="NZ_QCXQ01000003.1"/>
</dbReference>
<dbReference type="PANTHER" id="PTHR19211:SF100">
    <property type="entry name" value="RIBOSOME PROTECTION PROTEIN VMLR"/>
    <property type="match status" value="1"/>
</dbReference>
<organism evidence="5 6">
    <name type="scientific">Levilactobacillus bambusae</name>
    <dbReference type="NCBI Taxonomy" id="2024736"/>
    <lineage>
        <taxon>Bacteria</taxon>
        <taxon>Bacillati</taxon>
        <taxon>Bacillota</taxon>
        <taxon>Bacilli</taxon>
        <taxon>Lactobacillales</taxon>
        <taxon>Lactobacillaceae</taxon>
        <taxon>Levilactobacillus</taxon>
    </lineage>
</organism>
<dbReference type="InterPro" id="IPR003439">
    <property type="entry name" value="ABC_transporter-like_ATP-bd"/>
</dbReference>
<dbReference type="PANTHER" id="PTHR19211">
    <property type="entry name" value="ATP-BINDING TRANSPORT PROTEIN-RELATED"/>
    <property type="match status" value="1"/>
</dbReference>
<dbReference type="InterPro" id="IPR003593">
    <property type="entry name" value="AAA+_ATPase"/>
</dbReference>
<dbReference type="InterPro" id="IPR050611">
    <property type="entry name" value="ABCF"/>
</dbReference>
<dbReference type="InterPro" id="IPR027417">
    <property type="entry name" value="P-loop_NTPase"/>
</dbReference>
<dbReference type="AlphaFoldDB" id="A0A2V1MXU7"/>
<evidence type="ECO:0000259" key="4">
    <source>
        <dbReference type="PROSITE" id="PS50893"/>
    </source>
</evidence>
<dbReference type="PROSITE" id="PS00211">
    <property type="entry name" value="ABC_TRANSPORTER_1"/>
    <property type="match status" value="1"/>
</dbReference>